<dbReference type="GO" id="GO:0000160">
    <property type="term" value="P:phosphorelay signal transduction system"/>
    <property type="evidence" value="ECO:0007669"/>
    <property type="project" value="UniProtKB-KW"/>
</dbReference>
<dbReference type="Pfam" id="PF00196">
    <property type="entry name" value="GerE"/>
    <property type="match status" value="1"/>
</dbReference>
<dbReference type="InterPro" id="IPR011006">
    <property type="entry name" value="CheY-like_superfamily"/>
</dbReference>
<evidence type="ECO:0000256" key="4">
    <source>
        <dbReference type="ARBA" id="ARBA00023125"/>
    </source>
</evidence>
<keyword evidence="3" id="KW-0805">Transcription regulation</keyword>
<feature type="domain" description="Response regulatory" evidence="8">
    <location>
        <begin position="3"/>
        <end position="120"/>
    </location>
</feature>
<proteinExistence type="predicted"/>
<evidence type="ECO:0000256" key="2">
    <source>
        <dbReference type="ARBA" id="ARBA00023012"/>
    </source>
</evidence>
<evidence type="ECO:0000313" key="9">
    <source>
        <dbReference type="EMBL" id="BCJ91258.1"/>
    </source>
</evidence>
<keyword evidence="2" id="KW-0902">Two-component regulatory system</keyword>
<gene>
    <name evidence="9" type="ORF">IZ6_19930</name>
</gene>
<dbReference type="KEGG" id="tso:IZ6_19930"/>
<dbReference type="SMART" id="SM00421">
    <property type="entry name" value="HTH_LUXR"/>
    <property type="match status" value="1"/>
</dbReference>
<evidence type="ECO:0000259" key="8">
    <source>
        <dbReference type="PROSITE" id="PS50110"/>
    </source>
</evidence>
<keyword evidence="1 6" id="KW-0597">Phosphoprotein</keyword>
<dbReference type="CDD" id="cd06170">
    <property type="entry name" value="LuxR_C_like"/>
    <property type="match status" value="1"/>
</dbReference>
<dbReference type="EMBL" id="AP023361">
    <property type="protein sequence ID" value="BCJ91258.1"/>
    <property type="molecule type" value="Genomic_DNA"/>
</dbReference>
<name>A0A6S6QXG8_9HYPH</name>
<keyword evidence="5" id="KW-0804">Transcription</keyword>
<evidence type="ECO:0000313" key="10">
    <source>
        <dbReference type="Proteomes" id="UP000515317"/>
    </source>
</evidence>
<evidence type="ECO:0000256" key="1">
    <source>
        <dbReference type="ARBA" id="ARBA00022553"/>
    </source>
</evidence>
<evidence type="ECO:0000259" key="7">
    <source>
        <dbReference type="PROSITE" id="PS50043"/>
    </source>
</evidence>
<feature type="domain" description="HTH luxR-type" evidence="7">
    <location>
        <begin position="136"/>
        <end position="201"/>
    </location>
</feature>
<dbReference type="InterPro" id="IPR001789">
    <property type="entry name" value="Sig_transdc_resp-reg_receiver"/>
</dbReference>
<dbReference type="SMART" id="SM00448">
    <property type="entry name" value="REC"/>
    <property type="match status" value="1"/>
</dbReference>
<dbReference type="SUPFAM" id="SSF46894">
    <property type="entry name" value="C-terminal effector domain of the bipartite response regulators"/>
    <property type="match status" value="1"/>
</dbReference>
<accession>A0A6S6QXG8</accession>
<evidence type="ECO:0000256" key="5">
    <source>
        <dbReference type="ARBA" id="ARBA00023163"/>
    </source>
</evidence>
<dbReference type="Pfam" id="PF00072">
    <property type="entry name" value="Response_reg"/>
    <property type="match status" value="1"/>
</dbReference>
<dbReference type="PANTHER" id="PTHR44688">
    <property type="entry name" value="DNA-BINDING TRANSCRIPTIONAL ACTIVATOR DEVR_DOSR"/>
    <property type="match status" value="1"/>
</dbReference>
<dbReference type="PANTHER" id="PTHR44688:SF16">
    <property type="entry name" value="DNA-BINDING TRANSCRIPTIONAL ACTIVATOR DEVR_DOSR"/>
    <property type="match status" value="1"/>
</dbReference>
<keyword evidence="4 9" id="KW-0238">DNA-binding</keyword>
<dbReference type="InterPro" id="IPR036388">
    <property type="entry name" value="WH-like_DNA-bd_sf"/>
</dbReference>
<dbReference type="SUPFAM" id="SSF52172">
    <property type="entry name" value="CheY-like"/>
    <property type="match status" value="1"/>
</dbReference>
<dbReference type="InterPro" id="IPR016032">
    <property type="entry name" value="Sig_transdc_resp-reg_C-effctor"/>
</dbReference>
<dbReference type="GO" id="GO:0003677">
    <property type="term" value="F:DNA binding"/>
    <property type="evidence" value="ECO:0007669"/>
    <property type="project" value="UniProtKB-KW"/>
</dbReference>
<reference evidence="9 10" key="1">
    <citation type="submission" date="2020-08" db="EMBL/GenBank/DDBJ databases">
        <title>Genome sequence of Rhizobiales bacterium strain IZ6.</title>
        <authorList>
            <person name="Nakai R."/>
            <person name="Naganuma T."/>
        </authorList>
    </citation>
    <scope>NUCLEOTIDE SEQUENCE [LARGE SCALE GENOMIC DNA]</scope>
    <source>
        <strain evidence="9 10">IZ6</strain>
    </source>
</reference>
<dbReference type="PROSITE" id="PS50043">
    <property type="entry name" value="HTH_LUXR_2"/>
    <property type="match status" value="1"/>
</dbReference>
<dbReference type="RefSeq" id="WP_222874919.1">
    <property type="nucleotide sequence ID" value="NZ_AP023361.1"/>
</dbReference>
<evidence type="ECO:0000256" key="6">
    <source>
        <dbReference type="PROSITE-ProRule" id="PRU00169"/>
    </source>
</evidence>
<dbReference type="InterPro" id="IPR000792">
    <property type="entry name" value="Tscrpt_reg_LuxR_C"/>
</dbReference>
<dbReference type="PRINTS" id="PR00038">
    <property type="entry name" value="HTHLUXR"/>
</dbReference>
<dbReference type="PROSITE" id="PS50110">
    <property type="entry name" value="RESPONSE_REGULATORY"/>
    <property type="match status" value="1"/>
</dbReference>
<keyword evidence="10" id="KW-1185">Reference proteome</keyword>
<feature type="modified residue" description="4-aspartylphosphate" evidence="6">
    <location>
        <position position="55"/>
    </location>
</feature>
<dbReference type="GO" id="GO:0006355">
    <property type="term" value="P:regulation of DNA-templated transcription"/>
    <property type="evidence" value="ECO:0007669"/>
    <property type="project" value="InterPro"/>
</dbReference>
<dbReference type="Proteomes" id="UP000515317">
    <property type="component" value="Chromosome"/>
</dbReference>
<dbReference type="Gene3D" id="1.10.10.10">
    <property type="entry name" value="Winged helix-like DNA-binding domain superfamily/Winged helix DNA-binding domain"/>
    <property type="match status" value="1"/>
</dbReference>
<evidence type="ECO:0000256" key="3">
    <source>
        <dbReference type="ARBA" id="ARBA00023015"/>
    </source>
</evidence>
<dbReference type="FunFam" id="3.40.50.2300:FF:000018">
    <property type="entry name" value="DNA-binding transcriptional regulator NtrC"/>
    <property type="match status" value="1"/>
</dbReference>
<protein>
    <submittedName>
        <fullName evidence="9">DNA-binding response regulator</fullName>
    </submittedName>
</protein>
<dbReference type="Gene3D" id="3.40.50.2300">
    <property type="match status" value="1"/>
</dbReference>
<organism evidence="9 10">
    <name type="scientific">Terrihabitans soli</name>
    <dbReference type="NCBI Taxonomy" id="708113"/>
    <lineage>
        <taxon>Bacteria</taxon>
        <taxon>Pseudomonadati</taxon>
        <taxon>Pseudomonadota</taxon>
        <taxon>Alphaproteobacteria</taxon>
        <taxon>Hyphomicrobiales</taxon>
        <taxon>Terrihabitans</taxon>
    </lineage>
</organism>
<dbReference type="AlphaFoldDB" id="A0A6S6QXG8"/>
<sequence>MTKIFIIDDQTAVRNAIAEMLSVFGFTAETFESAETFLERHPGGSSDEPACIVCDVRMPGIDGIEFVRQCMAGGRSVPVILISGHADVPMAVAGIKAGAADFIEKPVDDASLVAAINRAIAPQRDTNRDVQRARDLDQKFSRLTPRQTEVFDLVVAGFTSHAIADRLGLSTRTVESYRAQIMDKMAAESVAILVRQAIQLGRTAP</sequence>